<comment type="pathway">
    <text evidence="2">Glycan metabolism; cellulose degradation.</text>
</comment>
<evidence type="ECO:0000256" key="3">
    <source>
        <dbReference type="ARBA" id="ARBA00005336"/>
    </source>
</evidence>
<keyword evidence="6" id="KW-0136">Cellulose degradation</keyword>
<dbReference type="Pfam" id="PF00933">
    <property type="entry name" value="Glyco_hydro_3"/>
    <property type="match status" value="1"/>
</dbReference>
<dbReference type="InterPro" id="IPR036962">
    <property type="entry name" value="Glyco_hydro_3_N_sf"/>
</dbReference>
<dbReference type="EMBL" id="JABXXO010000005">
    <property type="protein sequence ID" value="KAF7777618.1"/>
    <property type="molecule type" value="Genomic_DNA"/>
</dbReference>
<dbReference type="InterPro" id="IPR050288">
    <property type="entry name" value="Cellulose_deg_GH3"/>
</dbReference>
<dbReference type="InterPro" id="IPR002772">
    <property type="entry name" value="Glyco_hydro_3_C"/>
</dbReference>
<dbReference type="InterPro" id="IPR026891">
    <property type="entry name" value="Fn3-like"/>
</dbReference>
<keyword evidence="10" id="KW-0624">Polysaccharide degradation</keyword>
<comment type="similarity">
    <text evidence="3">Belongs to the glycosyl hydrolase 3 family.</text>
</comment>
<evidence type="ECO:0000256" key="1">
    <source>
        <dbReference type="ARBA" id="ARBA00000448"/>
    </source>
</evidence>
<evidence type="ECO:0000256" key="10">
    <source>
        <dbReference type="ARBA" id="ARBA00023326"/>
    </source>
</evidence>
<dbReference type="Pfam" id="PF14310">
    <property type="entry name" value="Fn3-like"/>
    <property type="match status" value="1"/>
</dbReference>
<keyword evidence="9" id="KW-0326">Glycosidase</keyword>
<dbReference type="InterPro" id="IPR001764">
    <property type="entry name" value="Glyco_hydro_3_N"/>
</dbReference>
<evidence type="ECO:0000256" key="7">
    <source>
        <dbReference type="ARBA" id="ARBA00023180"/>
    </source>
</evidence>
<sequence>MSTSSMECLSMYFGTKTDAGAESIPCREPTVSREDRVFHTTMQLAVPILLFTILASGFAQFTLRSWDDAYALANATVAKMTLDEKIGIVKGTGQLNGNRRCIGDTTAVTRLGVPSICFNDGPAGMRLTRNVTGFPAAINAASTFSKRLMRARGKAMAEEFRGKGAHVLLGPAMDIMRNPKAGRGWESFGPDPYLSGEGAFETITGIQSAGVQACAKHFLANNQEHWRYGLSANLHDRTMHEIYFYPFLRSIEADATSVMCAYNRFNGTSSCHHAGLLGPNGLLRKNGFKGYVVSDWGATHDSATENANAGLDMEQPGDFILIGGGVFAGILGIGELGGLKGAVQSGAVSNARLNEMVSRILAAWYRLGQDSGYPAVNFDAQKPDGSGPRNLHVNVRTAEHIALVREIGSASAVLLKNDRTTVNGSSIIRGLPLDKSKIKTIAVVGQDAKTPNKNCGDLNQCNDGTMSIGWGSGSNSLDFIVPPIDAINSFVGSSATITTSLSNDLNGGENAARNKDVCLVFANAMSGELGLVVGNDGDRNDLALWFKGGSLIERVAGVCSNTIAIVHSVGPVSFSWSNHPNITGIIYAGAPGEQTGPSLVDVLYGAYNPSGRLPFSIADKENDYGTAIVYLSGGFPDINYTEELLLDYRYMDAKNITPRFEFGFGLSYTTFGYSGLSITNSGSSKVISFKITNTGGVKGTEKPQLYLGYPGGAGEPPKVLRGFDEVDLNVGASSTVRMTLSQRDFSIWDTPSQSYVRPPGTFSVYVGASIRDIRLEGTF</sequence>
<comment type="caution">
    <text evidence="12">The sequence shown here is derived from an EMBL/GenBank/DDBJ whole genome shotgun (WGS) entry which is preliminary data.</text>
</comment>
<dbReference type="SUPFAM" id="SSF52279">
    <property type="entry name" value="Beta-D-glucan exohydrolase, C-terminal domain"/>
    <property type="match status" value="1"/>
</dbReference>
<dbReference type="Proteomes" id="UP000629468">
    <property type="component" value="Unassembled WGS sequence"/>
</dbReference>
<keyword evidence="8" id="KW-0119">Carbohydrate metabolism</keyword>
<dbReference type="AlphaFoldDB" id="A0A8H7F587"/>
<dbReference type="GO" id="GO:0008422">
    <property type="term" value="F:beta-glucosidase activity"/>
    <property type="evidence" value="ECO:0007669"/>
    <property type="project" value="UniProtKB-EC"/>
</dbReference>
<dbReference type="Gene3D" id="3.40.50.1700">
    <property type="entry name" value="Glycoside hydrolase family 3 C-terminal domain"/>
    <property type="match status" value="1"/>
</dbReference>
<evidence type="ECO:0000256" key="8">
    <source>
        <dbReference type="ARBA" id="ARBA00023277"/>
    </source>
</evidence>
<keyword evidence="7" id="KW-0325">Glycoprotein</keyword>
<dbReference type="Pfam" id="PF01915">
    <property type="entry name" value="Glyco_hydro_3_C"/>
    <property type="match status" value="1"/>
</dbReference>
<gene>
    <name evidence="12" type="ORF">Agabi119p4_3690</name>
</gene>
<organism evidence="12 13">
    <name type="scientific">Agaricus bisporus var. burnettii</name>
    <dbReference type="NCBI Taxonomy" id="192524"/>
    <lineage>
        <taxon>Eukaryota</taxon>
        <taxon>Fungi</taxon>
        <taxon>Dikarya</taxon>
        <taxon>Basidiomycota</taxon>
        <taxon>Agaricomycotina</taxon>
        <taxon>Agaricomycetes</taxon>
        <taxon>Agaricomycetidae</taxon>
        <taxon>Agaricales</taxon>
        <taxon>Agaricineae</taxon>
        <taxon>Agaricaceae</taxon>
        <taxon>Agaricus</taxon>
    </lineage>
</organism>
<dbReference type="SUPFAM" id="SSF51445">
    <property type="entry name" value="(Trans)glycosidases"/>
    <property type="match status" value="1"/>
</dbReference>
<dbReference type="PANTHER" id="PTHR42715">
    <property type="entry name" value="BETA-GLUCOSIDASE"/>
    <property type="match status" value="1"/>
</dbReference>
<dbReference type="PRINTS" id="PR00133">
    <property type="entry name" value="GLHYDRLASE3"/>
</dbReference>
<feature type="domain" description="Fibronectin type III-like" evidence="11">
    <location>
        <begin position="701"/>
        <end position="770"/>
    </location>
</feature>
<dbReference type="InterPro" id="IPR017853">
    <property type="entry name" value="GH"/>
</dbReference>
<dbReference type="PANTHER" id="PTHR42715:SF2">
    <property type="entry name" value="BETA-GLUCOSIDASE F-RELATED"/>
    <property type="match status" value="1"/>
</dbReference>
<reference evidence="12 13" key="1">
    <citation type="journal article" name="Sci. Rep.">
        <title>Telomere-to-telomere assembled and centromere annotated genomes of the two main subspecies of the button mushroom Agaricus bisporus reveal especially polymorphic chromosome ends.</title>
        <authorList>
            <person name="Sonnenberg A.S.M."/>
            <person name="Sedaghat-Telgerd N."/>
            <person name="Lavrijssen B."/>
            <person name="Ohm R.A."/>
            <person name="Hendrickx P.M."/>
            <person name="Scholtmeijer K."/>
            <person name="Baars J.J.P."/>
            <person name="van Peer A."/>
        </authorList>
    </citation>
    <scope>NUCLEOTIDE SEQUENCE [LARGE SCALE GENOMIC DNA]</scope>
    <source>
        <strain evidence="12 13">H119_p4</strain>
    </source>
</reference>
<dbReference type="InterPro" id="IPR013783">
    <property type="entry name" value="Ig-like_fold"/>
</dbReference>
<keyword evidence="5" id="KW-0378">Hydrolase</keyword>
<evidence type="ECO:0000256" key="2">
    <source>
        <dbReference type="ARBA" id="ARBA00004987"/>
    </source>
</evidence>
<evidence type="ECO:0000256" key="4">
    <source>
        <dbReference type="ARBA" id="ARBA00012744"/>
    </source>
</evidence>
<comment type="catalytic activity">
    <reaction evidence="1">
        <text>Hydrolysis of terminal, non-reducing beta-D-glucosyl residues with release of beta-D-glucose.</text>
        <dbReference type="EC" id="3.2.1.21"/>
    </reaction>
</comment>
<dbReference type="Gene3D" id="3.20.20.300">
    <property type="entry name" value="Glycoside hydrolase, family 3, N-terminal domain"/>
    <property type="match status" value="1"/>
</dbReference>
<evidence type="ECO:0000256" key="6">
    <source>
        <dbReference type="ARBA" id="ARBA00023001"/>
    </source>
</evidence>
<evidence type="ECO:0000256" key="9">
    <source>
        <dbReference type="ARBA" id="ARBA00023295"/>
    </source>
</evidence>
<dbReference type="Gene3D" id="2.60.40.10">
    <property type="entry name" value="Immunoglobulins"/>
    <property type="match status" value="1"/>
</dbReference>
<protein>
    <recommendedName>
        <fullName evidence="4">beta-glucosidase</fullName>
        <ecNumber evidence="4">3.2.1.21</ecNumber>
    </recommendedName>
</protein>
<dbReference type="SMART" id="SM01217">
    <property type="entry name" value="Fn3_like"/>
    <property type="match status" value="1"/>
</dbReference>
<dbReference type="EC" id="3.2.1.21" evidence="4"/>
<dbReference type="InterPro" id="IPR036881">
    <property type="entry name" value="Glyco_hydro_3_C_sf"/>
</dbReference>
<dbReference type="GO" id="GO:0030245">
    <property type="term" value="P:cellulose catabolic process"/>
    <property type="evidence" value="ECO:0007669"/>
    <property type="project" value="UniProtKB-KW"/>
</dbReference>
<dbReference type="FunFam" id="3.20.20.300:FF:000002">
    <property type="entry name" value="Probable beta-glucosidase"/>
    <property type="match status" value="1"/>
</dbReference>
<evidence type="ECO:0000256" key="5">
    <source>
        <dbReference type="ARBA" id="ARBA00022801"/>
    </source>
</evidence>
<proteinExistence type="inferred from homology"/>
<evidence type="ECO:0000313" key="12">
    <source>
        <dbReference type="EMBL" id="KAF7777618.1"/>
    </source>
</evidence>
<accession>A0A8H7F587</accession>
<evidence type="ECO:0000259" key="11">
    <source>
        <dbReference type="SMART" id="SM01217"/>
    </source>
</evidence>
<name>A0A8H7F587_AGABI</name>
<evidence type="ECO:0000313" key="13">
    <source>
        <dbReference type="Proteomes" id="UP000629468"/>
    </source>
</evidence>